<dbReference type="InterPro" id="IPR042401">
    <property type="entry name" value="SPMAP2-like"/>
</dbReference>
<evidence type="ECO:0000256" key="1">
    <source>
        <dbReference type="ARBA" id="ARBA00022737"/>
    </source>
</evidence>
<accession>R7UT78</accession>
<dbReference type="EMBL" id="AMQN01007170">
    <property type="status" value="NOT_ANNOTATED_CDS"/>
    <property type="molecule type" value="Genomic_DNA"/>
</dbReference>
<organism evidence="2">
    <name type="scientific">Capitella teleta</name>
    <name type="common">Polychaete worm</name>
    <dbReference type="NCBI Taxonomy" id="283909"/>
    <lineage>
        <taxon>Eukaryota</taxon>
        <taxon>Metazoa</taxon>
        <taxon>Spiralia</taxon>
        <taxon>Lophotrochozoa</taxon>
        <taxon>Annelida</taxon>
        <taxon>Polychaeta</taxon>
        <taxon>Sedentaria</taxon>
        <taxon>Scolecida</taxon>
        <taxon>Capitellidae</taxon>
        <taxon>Capitella</taxon>
    </lineage>
</organism>
<reference evidence="4" key="1">
    <citation type="submission" date="2012-12" db="EMBL/GenBank/DDBJ databases">
        <authorList>
            <person name="Hellsten U."/>
            <person name="Grimwood J."/>
            <person name="Chapman J.A."/>
            <person name="Shapiro H."/>
            <person name="Aerts A."/>
            <person name="Otillar R.P."/>
            <person name="Terry A.Y."/>
            <person name="Boore J.L."/>
            <person name="Simakov O."/>
            <person name="Marletaz F."/>
            <person name="Cho S.-J."/>
            <person name="Edsinger-Gonzales E."/>
            <person name="Havlak P."/>
            <person name="Kuo D.-H."/>
            <person name="Larsson T."/>
            <person name="Lv J."/>
            <person name="Arendt D."/>
            <person name="Savage R."/>
            <person name="Osoegawa K."/>
            <person name="de Jong P."/>
            <person name="Lindberg D.R."/>
            <person name="Seaver E.C."/>
            <person name="Weisblat D.A."/>
            <person name="Putnam N.H."/>
            <person name="Grigoriev I.V."/>
            <person name="Rokhsar D.S."/>
        </authorList>
    </citation>
    <scope>NUCLEOTIDE SEQUENCE</scope>
    <source>
        <strain evidence="4">I ESC-2004</strain>
    </source>
</reference>
<dbReference type="EMBL" id="AMQN01007171">
    <property type="status" value="NOT_ANNOTATED_CDS"/>
    <property type="molecule type" value="Genomic_DNA"/>
</dbReference>
<keyword evidence="4" id="KW-1185">Reference proteome</keyword>
<dbReference type="PANTHER" id="PTHR15901">
    <property type="entry name" value="TESTICULAR HAPLOID EXPRESSED GENE PROTEIN"/>
    <property type="match status" value="1"/>
</dbReference>
<dbReference type="OrthoDB" id="25466at2759"/>
<name>R7UT78_CAPTE</name>
<dbReference type="Proteomes" id="UP000014760">
    <property type="component" value="Unassembled WGS sequence"/>
</dbReference>
<protein>
    <submittedName>
        <fullName evidence="2 3">Uncharacterized protein</fullName>
    </submittedName>
</protein>
<gene>
    <name evidence="2" type="ORF">CAPTEDRAFT_168481</name>
</gene>
<dbReference type="GO" id="GO:0007283">
    <property type="term" value="P:spermatogenesis"/>
    <property type="evidence" value="ECO:0007669"/>
    <property type="project" value="TreeGrafter"/>
</dbReference>
<dbReference type="EnsemblMetazoa" id="CapteT168481">
    <property type="protein sequence ID" value="CapteP168481"/>
    <property type="gene ID" value="CapteG168481"/>
</dbReference>
<reference evidence="2 4" key="2">
    <citation type="journal article" date="2013" name="Nature">
        <title>Insights into bilaterian evolution from three spiralian genomes.</title>
        <authorList>
            <person name="Simakov O."/>
            <person name="Marletaz F."/>
            <person name="Cho S.J."/>
            <person name="Edsinger-Gonzales E."/>
            <person name="Havlak P."/>
            <person name="Hellsten U."/>
            <person name="Kuo D.H."/>
            <person name="Larsson T."/>
            <person name="Lv J."/>
            <person name="Arendt D."/>
            <person name="Savage R."/>
            <person name="Osoegawa K."/>
            <person name="de Jong P."/>
            <person name="Grimwood J."/>
            <person name="Chapman J.A."/>
            <person name="Shapiro H."/>
            <person name="Aerts A."/>
            <person name="Otillar R.P."/>
            <person name="Terry A.Y."/>
            <person name="Boore J.L."/>
            <person name="Grigoriev I.V."/>
            <person name="Lindberg D.R."/>
            <person name="Seaver E.C."/>
            <person name="Weisblat D.A."/>
            <person name="Putnam N.H."/>
            <person name="Rokhsar D.S."/>
        </authorList>
    </citation>
    <scope>NUCLEOTIDE SEQUENCE</scope>
    <source>
        <strain evidence="2 4">I ESC-2004</strain>
    </source>
</reference>
<dbReference type="OMA" id="YWVDKIP"/>
<reference evidence="3" key="3">
    <citation type="submission" date="2015-06" db="UniProtKB">
        <authorList>
            <consortium name="EnsemblMetazoa"/>
        </authorList>
    </citation>
    <scope>IDENTIFICATION</scope>
</reference>
<keyword evidence="1" id="KW-0677">Repeat</keyword>
<dbReference type="SMART" id="SM00705">
    <property type="entry name" value="THEG"/>
    <property type="match status" value="3"/>
</dbReference>
<evidence type="ECO:0000313" key="4">
    <source>
        <dbReference type="Proteomes" id="UP000014760"/>
    </source>
</evidence>
<dbReference type="InterPro" id="IPR006623">
    <property type="entry name" value="THEG"/>
</dbReference>
<dbReference type="EMBL" id="KB300141">
    <property type="protein sequence ID" value="ELU07112.1"/>
    <property type="molecule type" value="Genomic_DNA"/>
</dbReference>
<dbReference type="Pfam" id="PF14912">
    <property type="entry name" value="THEG"/>
    <property type="match status" value="3"/>
</dbReference>
<dbReference type="STRING" id="283909.R7UT78"/>
<evidence type="ECO:0000313" key="2">
    <source>
        <dbReference type="EMBL" id="ELU07112.1"/>
    </source>
</evidence>
<evidence type="ECO:0000313" key="3">
    <source>
        <dbReference type="EnsemblMetazoa" id="CapteP168481"/>
    </source>
</evidence>
<proteinExistence type="predicted"/>
<dbReference type="HOGENOM" id="CLU_061711_1_1_1"/>
<dbReference type="AlphaFoldDB" id="R7UT78"/>
<dbReference type="PANTHER" id="PTHR15901:SF16">
    <property type="entry name" value="TESTICULAR HAPLOID EXPRESSED GENE PROTEIN"/>
    <property type="match status" value="1"/>
</dbReference>
<sequence>MSSASLGNRLDVLAQPKQAPLFVPHRRSVYWPEKQPPKIGSTTAFAVNPWQDNLAKPKNVHPGWTLSHRWEFITSHYCHYPIWPVSNAAKKAEATPRLQQLAESKSFHPNHNFDRSVFTDISKSAQNARCSGRLEALAQQKPHLVWQGDKNVTLHAPVGEFNDTITKVSATATKAGASERLAVLSEHKNPPPKYKPERSVLWPVTHNAKNAVATTRLQQLSRPKSARLTQYDFDNWYKVNPSALSAHCTNRLATLAEPIPRKVRQKKA</sequence>